<dbReference type="InParanoid" id="A0A2J7QS08"/>
<protein>
    <recommendedName>
        <fullName evidence="3">Mos1 transposase HTH domain-containing protein</fullName>
    </recommendedName>
</protein>
<evidence type="ECO:0000313" key="2">
    <source>
        <dbReference type="Proteomes" id="UP000235965"/>
    </source>
</evidence>
<name>A0A2J7QS08_9NEOP</name>
<dbReference type="EMBL" id="NEVH01011882">
    <property type="protein sequence ID" value="PNF31360.1"/>
    <property type="molecule type" value="Genomic_DNA"/>
</dbReference>
<organism evidence="1 2">
    <name type="scientific">Cryptotermes secundus</name>
    <dbReference type="NCBI Taxonomy" id="105785"/>
    <lineage>
        <taxon>Eukaryota</taxon>
        <taxon>Metazoa</taxon>
        <taxon>Ecdysozoa</taxon>
        <taxon>Arthropoda</taxon>
        <taxon>Hexapoda</taxon>
        <taxon>Insecta</taxon>
        <taxon>Pterygota</taxon>
        <taxon>Neoptera</taxon>
        <taxon>Polyneoptera</taxon>
        <taxon>Dictyoptera</taxon>
        <taxon>Blattodea</taxon>
        <taxon>Blattoidea</taxon>
        <taxon>Termitoidae</taxon>
        <taxon>Kalotermitidae</taxon>
        <taxon>Cryptotermitinae</taxon>
        <taxon>Cryptotermes</taxon>
    </lineage>
</organism>
<dbReference type="AlphaFoldDB" id="A0A2J7QS08"/>
<sequence>MAIEQSANIIFCLKLGKTAGEEYNMMKSVYGSDCLSAGDEKHARVEHCKDMLRSAQSDTKFTKLIVTGDEIWC</sequence>
<comment type="caution">
    <text evidence="1">The sequence shown here is derived from an EMBL/GenBank/DDBJ whole genome shotgun (WGS) entry which is preliminary data.</text>
</comment>
<keyword evidence="2" id="KW-1185">Reference proteome</keyword>
<dbReference type="Gene3D" id="1.10.10.1450">
    <property type="match status" value="1"/>
</dbReference>
<dbReference type="Proteomes" id="UP000235965">
    <property type="component" value="Unassembled WGS sequence"/>
</dbReference>
<evidence type="ECO:0008006" key="3">
    <source>
        <dbReference type="Google" id="ProtNLM"/>
    </source>
</evidence>
<evidence type="ECO:0000313" key="1">
    <source>
        <dbReference type="EMBL" id="PNF31360.1"/>
    </source>
</evidence>
<gene>
    <name evidence="1" type="ORF">B7P43_G10902</name>
</gene>
<reference evidence="1 2" key="1">
    <citation type="submission" date="2017-12" db="EMBL/GenBank/DDBJ databases">
        <title>Hemimetabolous genomes reveal molecular basis of termite eusociality.</title>
        <authorList>
            <person name="Harrison M.C."/>
            <person name="Jongepier E."/>
            <person name="Robertson H.M."/>
            <person name="Arning N."/>
            <person name="Bitard-Feildel T."/>
            <person name="Chao H."/>
            <person name="Childers C.P."/>
            <person name="Dinh H."/>
            <person name="Doddapaneni H."/>
            <person name="Dugan S."/>
            <person name="Gowin J."/>
            <person name="Greiner C."/>
            <person name="Han Y."/>
            <person name="Hu H."/>
            <person name="Hughes D.S.T."/>
            <person name="Huylmans A.-K."/>
            <person name="Kemena C."/>
            <person name="Kremer L.P.M."/>
            <person name="Lee S.L."/>
            <person name="Lopez-Ezquerra A."/>
            <person name="Mallet L."/>
            <person name="Monroy-Kuhn J.M."/>
            <person name="Moser A."/>
            <person name="Murali S.C."/>
            <person name="Muzny D.M."/>
            <person name="Otani S."/>
            <person name="Piulachs M.-D."/>
            <person name="Poelchau M."/>
            <person name="Qu J."/>
            <person name="Schaub F."/>
            <person name="Wada-Katsumata A."/>
            <person name="Worley K.C."/>
            <person name="Xie Q."/>
            <person name="Ylla G."/>
            <person name="Poulsen M."/>
            <person name="Gibbs R.A."/>
            <person name="Schal C."/>
            <person name="Richards S."/>
            <person name="Belles X."/>
            <person name="Korb J."/>
            <person name="Bornberg-Bauer E."/>
        </authorList>
    </citation>
    <scope>NUCLEOTIDE SEQUENCE [LARGE SCALE GENOMIC DNA]</scope>
    <source>
        <tissue evidence="1">Whole body</tissue>
    </source>
</reference>
<proteinExistence type="predicted"/>
<accession>A0A2J7QS08</accession>